<evidence type="ECO:0000256" key="1">
    <source>
        <dbReference type="SAM" id="MobiDB-lite"/>
    </source>
</evidence>
<proteinExistence type="predicted"/>
<dbReference type="AlphaFoldDB" id="A0A2G9GV13"/>
<dbReference type="Proteomes" id="UP000231279">
    <property type="component" value="Unassembled WGS sequence"/>
</dbReference>
<comment type="caution">
    <text evidence="3">The sequence shown here is derived from an EMBL/GenBank/DDBJ whole genome shotgun (WGS) entry which is preliminary data.</text>
</comment>
<keyword evidence="4" id="KW-1185">Reference proteome</keyword>
<evidence type="ECO:0000259" key="2">
    <source>
        <dbReference type="Pfam" id="PF20167"/>
    </source>
</evidence>
<organism evidence="3 4">
    <name type="scientific">Handroanthus impetiginosus</name>
    <dbReference type="NCBI Taxonomy" id="429701"/>
    <lineage>
        <taxon>Eukaryota</taxon>
        <taxon>Viridiplantae</taxon>
        <taxon>Streptophyta</taxon>
        <taxon>Embryophyta</taxon>
        <taxon>Tracheophyta</taxon>
        <taxon>Spermatophyta</taxon>
        <taxon>Magnoliopsida</taxon>
        <taxon>eudicotyledons</taxon>
        <taxon>Gunneridae</taxon>
        <taxon>Pentapetalae</taxon>
        <taxon>asterids</taxon>
        <taxon>lamiids</taxon>
        <taxon>Lamiales</taxon>
        <taxon>Bignoniaceae</taxon>
        <taxon>Crescentiina</taxon>
        <taxon>Tabebuia alliance</taxon>
        <taxon>Handroanthus</taxon>
    </lineage>
</organism>
<gene>
    <name evidence="3" type="ORF">CDL12_18338</name>
</gene>
<dbReference type="OrthoDB" id="1436991at2759"/>
<name>A0A2G9GV13_9LAMI</name>
<accession>A0A2G9GV13</accession>
<feature type="domain" description="Putative plant transposon protein" evidence="2">
    <location>
        <begin position="58"/>
        <end position="204"/>
    </location>
</feature>
<dbReference type="EMBL" id="NKXS01003613">
    <property type="protein sequence ID" value="PIN09082.1"/>
    <property type="molecule type" value="Genomic_DNA"/>
</dbReference>
<evidence type="ECO:0000313" key="3">
    <source>
        <dbReference type="EMBL" id="PIN09082.1"/>
    </source>
</evidence>
<feature type="region of interest" description="Disordered" evidence="1">
    <location>
        <begin position="211"/>
        <end position="255"/>
    </location>
</feature>
<dbReference type="Pfam" id="PF20167">
    <property type="entry name" value="Transposase_32"/>
    <property type="match status" value="1"/>
</dbReference>
<evidence type="ECO:0000313" key="4">
    <source>
        <dbReference type="Proteomes" id="UP000231279"/>
    </source>
</evidence>
<reference evidence="4" key="1">
    <citation type="journal article" date="2018" name="Gigascience">
        <title>Genome assembly of the Pink Ipe (Handroanthus impetiginosus, Bignoniaceae), a highly valued, ecologically keystone Neotropical timber forest tree.</title>
        <authorList>
            <person name="Silva-Junior O.B."/>
            <person name="Grattapaglia D."/>
            <person name="Novaes E."/>
            <person name="Collevatti R.G."/>
        </authorList>
    </citation>
    <scope>NUCLEOTIDE SEQUENCE [LARGE SCALE GENOMIC DNA]</scope>
    <source>
        <strain evidence="4">cv. UFG-1</strain>
    </source>
</reference>
<sequence length="255" mass="29426">MWGRHPAKHRQTNEVGTSKGFDQRQFISQVAESYHNERLLSRAMVREIGIQGVDDIVQRRHWEDFLNDPGVANKTLVREFYANLRFMDQQRHTVMVKDTICELICRDNPQWMLSHLNEPFHFPRTTLTFAADNWLRFVSARFLPSPHTSEVTRERAIMIYAILTNVHFDIGHFLHKSILKSAMGGLIVGLYHPSLITELCARADLERQPGDELLQPDSMIHADRCPPRPAGAPVQPRQRQPPPAPGLEERVDRAR</sequence>
<dbReference type="InterPro" id="IPR046796">
    <property type="entry name" value="Transposase_32_dom"/>
</dbReference>
<protein>
    <recommendedName>
        <fullName evidence="2">Putative plant transposon protein domain-containing protein</fullName>
    </recommendedName>
</protein>